<evidence type="ECO:0000256" key="1">
    <source>
        <dbReference type="SAM" id="MobiDB-lite"/>
    </source>
</evidence>
<feature type="region of interest" description="Disordered" evidence="1">
    <location>
        <begin position="634"/>
        <end position="680"/>
    </location>
</feature>
<dbReference type="AlphaFoldDB" id="V3ZUT5"/>
<feature type="compositionally biased region" description="Polar residues" evidence="1">
    <location>
        <begin position="671"/>
        <end position="680"/>
    </location>
</feature>
<feature type="compositionally biased region" description="Low complexity" evidence="1">
    <location>
        <begin position="645"/>
        <end position="669"/>
    </location>
</feature>
<proteinExistence type="predicted"/>
<protein>
    <submittedName>
        <fullName evidence="2">Uncharacterized protein</fullName>
    </submittedName>
</protein>
<dbReference type="HOGENOM" id="CLU_308434_0_0_1"/>
<name>V3ZUT5_LOTGI</name>
<accession>V3ZUT5</accession>
<sequence>MENCNYLHGSLDNLKLISDDVWNAFDYDSEFKDVFANISRRESLLSHRFISTPTAEILSDLQYIVTLENQPVSNQVEPIESIFDGEIFKNKDGYINGHDNFSYTDVNQIENAYWDDVRTVGRQFGEVNVTYNNAFDPRLTFNGLFENQGIVLDDLERDITAQHNHCIDVEDVSDLADEYYNKYRQYLIKLWGSKKIQKKYKDRILACQPPKLSAPPPKFFDLKTCWETEDERKIAKNLNSAAVKNIWKDTQDISCTDDQKVTLGDDVAGESLAKFQMTPSPLPVVPDVRRTPSRCHEAERLSVEAQNAEPLHSTPSKHLWKAAWENERQRERTLPHQSHIHDGRQNNISEVGLKFDLEIINGNVKVLPRHTPSFNEENQRVRNSQMTCESIENQMIGRNTSKALSDTRVFTEEGKFIPVLTSTRTGNDRARSMRSESALNKVESCYSHRKSPQQSPRGSSRSNFASGRQQEFNANQFSFSDGLPQKSNIVYGSKEFYPTSDRSGMKEPGNFQYGDYNRTGNHVSQEQQRFQTNFQPKNDASSKESKFFNTLKQYGWFEDNFGAKKSEKKQEMRWVQNTMSERNPSRATGLDSDVEQSSQTPKRQLFKTQTGYSTERLIQPTDLKPETCYFSRSKSMSPVKRQALQNSSFSSQCSSPNTNSQNSSLLDSSSEPHQTSSQLNAASEPFVPARLQNPEVPKLTTPTKIKFEPESSPVKCQTPNKEAIKKLLQSPEILAPLLATNDAKQAYLIQLRNKQIRRQVAAQAALNRQQQTSPLATRGPTLHSNQSPQSVKHQMIPTQPNVGIFNQNSQQPQTSFPPQHLHHQLSHRPPIVRGNTIVPQWPCPHPPVSRHLNFGFPEPRPRTVLPQRYGPPLIAWQFPGYPNQPRLVHQFYNVNNNSNPSGSTDDLSGYSSASSESLTSVSSFRGDQSDDAVSQPTARSVRPIRANSANLIHISTK</sequence>
<feature type="compositionally biased region" description="Polar residues" evidence="1">
    <location>
        <begin position="595"/>
        <end position="613"/>
    </location>
</feature>
<evidence type="ECO:0000313" key="3">
    <source>
        <dbReference type="Proteomes" id="UP000030746"/>
    </source>
</evidence>
<gene>
    <name evidence="2" type="ORF">LOTGIDRAFT_234698</name>
</gene>
<feature type="compositionally biased region" description="Polar residues" evidence="1">
    <location>
        <begin position="575"/>
        <end position="586"/>
    </location>
</feature>
<feature type="region of interest" description="Disordered" evidence="1">
    <location>
        <begin position="421"/>
        <end position="465"/>
    </location>
</feature>
<feature type="compositionally biased region" description="Polar residues" evidence="1">
    <location>
        <begin position="766"/>
        <end position="775"/>
    </location>
</feature>
<dbReference type="OrthoDB" id="6079334at2759"/>
<dbReference type="KEGG" id="lgi:LOTGIDRAFT_234698"/>
<reference evidence="2 3" key="1">
    <citation type="journal article" date="2013" name="Nature">
        <title>Insights into bilaterian evolution from three spiralian genomes.</title>
        <authorList>
            <person name="Simakov O."/>
            <person name="Marletaz F."/>
            <person name="Cho S.J."/>
            <person name="Edsinger-Gonzales E."/>
            <person name="Havlak P."/>
            <person name="Hellsten U."/>
            <person name="Kuo D.H."/>
            <person name="Larsson T."/>
            <person name="Lv J."/>
            <person name="Arendt D."/>
            <person name="Savage R."/>
            <person name="Osoegawa K."/>
            <person name="de Jong P."/>
            <person name="Grimwood J."/>
            <person name="Chapman J.A."/>
            <person name="Shapiro H."/>
            <person name="Aerts A."/>
            <person name="Otillar R.P."/>
            <person name="Terry A.Y."/>
            <person name="Boore J.L."/>
            <person name="Grigoriev I.V."/>
            <person name="Lindberg D.R."/>
            <person name="Seaver E.C."/>
            <person name="Weisblat D.A."/>
            <person name="Putnam N.H."/>
            <person name="Rokhsar D.S."/>
        </authorList>
    </citation>
    <scope>NUCLEOTIDE SEQUENCE [LARGE SCALE GENOMIC DNA]</scope>
</reference>
<evidence type="ECO:0000313" key="2">
    <source>
        <dbReference type="EMBL" id="ESO88127.1"/>
    </source>
</evidence>
<dbReference type="GeneID" id="20249617"/>
<feature type="compositionally biased region" description="Low complexity" evidence="1">
    <location>
        <begin position="452"/>
        <end position="462"/>
    </location>
</feature>
<feature type="region of interest" description="Disordered" evidence="1">
    <location>
        <begin position="919"/>
        <end position="944"/>
    </location>
</feature>
<feature type="region of interest" description="Disordered" evidence="1">
    <location>
        <begin position="567"/>
        <end position="618"/>
    </location>
</feature>
<dbReference type="Proteomes" id="UP000030746">
    <property type="component" value="Unassembled WGS sequence"/>
</dbReference>
<dbReference type="EMBL" id="KB202752">
    <property type="protein sequence ID" value="ESO88127.1"/>
    <property type="molecule type" value="Genomic_DNA"/>
</dbReference>
<feature type="region of interest" description="Disordered" evidence="1">
    <location>
        <begin position="762"/>
        <end position="793"/>
    </location>
</feature>
<feature type="compositionally biased region" description="Polar residues" evidence="1">
    <location>
        <begin position="782"/>
        <end position="793"/>
    </location>
</feature>
<dbReference type="RefSeq" id="XP_009061156.1">
    <property type="nucleotide sequence ID" value="XM_009062908.1"/>
</dbReference>
<keyword evidence="3" id="KW-1185">Reference proteome</keyword>
<organism evidence="2 3">
    <name type="scientific">Lottia gigantea</name>
    <name type="common">Giant owl limpet</name>
    <dbReference type="NCBI Taxonomy" id="225164"/>
    <lineage>
        <taxon>Eukaryota</taxon>
        <taxon>Metazoa</taxon>
        <taxon>Spiralia</taxon>
        <taxon>Lophotrochozoa</taxon>
        <taxon>Mollusca</taxon>
        <taxon>Gastropoda</taxon>
        <taxon>Patellogastropoda</taxon>
        <taxon>Lottioidea</taxon>
        <taxon>Lottiidae</taxon>
        <taxon>Lottia</taxon>
    </lineage>
</organism>
<dbReference type="CTD" id="20249617"/>